<dbReference type="AlphaFoldDB" id="A0A2P9ARM7"/>
<dbReference type="Proteomes" id="UP000245698">
    <property type="component" value="Unassembled WGS sequence"/>
</dbReference>
<proteinExistence type="predicted"/>
<accession>A0A2P9ARM7</accession>
<feature type="transmembrane region" description="Helical" evidence="1">
    <location>
        <begin position="25"/>
        <end position="46"/>
    </location>
</feature>
<keyword evidence="1" id="KW-0812">Transmembrane</keyword>
<dbReference type="EMBL" id="FUIG01000044">
    <property type="protein sequence ID" value="SJM33737.1"/>
    <property type="molecule type" value="Genomic_DNA"/>
</dbReference>
<evidence type="ECO:0000313" key="3">
    <source>
        <dbReference type="Proteomes" id="UP000245698"/>
    </source>
</evidence>
<keyword evidence="1" id="KW-1133">Transmembrane helix</keyword>
<protein>
    <submittedName>
        <fullName evidence="2">Uncharacterized protein</fullName>
    </submittedName>
</protein>
<name>A0A2P9ARM7_9HYPH</name>
<sequence>MEMAVLNLSEPEMRELVRKRKRNNAILMIALLLFVTGMFAGSFLHLQKESRLSAPGTASRSSITNQ</sequence>
<gene>
    <name evidence="2" type="ORF">BQ8482_360138</name>
</gene>
<reference evidence="3" key="1">
    <citation type="submission" date="2016-12" db="EMBL/GenBank/DDBJ databases">
        <authorList>
            <person name="Brunel B."/>
        </authorList>
    </citation>
    <scope>NUCLEOTIDE SEQUENCE [LARGE SCALE GENOMIC DNA]</scope>
</reference>
<keyword evidence="3" id="KW-1185">Reference proteome</keyword>
<keyword evidence="1" id="KW-0472">Membrane</keyword>
<evidence type="ECO:0000256" key="1">
    <source>
        <dbReference type="SAM" id="Phobius"/>
    </source>
</evidence>
<evidence type="ECO:0000313" key="2">
    <source>
        <dbReference type="EMBL" id="SJM33737.1"/>
    </source>
</evidence>
<organism evidence="2 3">
    <name type="scientific">Mesorhizobium delmotii</name>
    <dbReference type="NCBI Taxonomy" id="1631247"/>
    <lineage>
        <taxon>Bacteria</taxon>
        <taxon>Pseudomonadati</taxon>
        <taxon>Pseudomonadota</taxon>
        <taxon>Alphaproteobacteria</taxon>
        <taxon>Hyphomicrobiales</taxon>
        <taxon>Phyllobacteriaceae</taxon>
        <taxon>Mesorhizobium</taxon>
    </lineage>
</organism>